<organism evidence="1 2">
    <name type="scientific">Microctonus hyperodae</name>
    <name type="common">Parasitoid wasp</name>
    <dbReference type="NCBI Taxonomy" id="165561"/>
    <lineage>
        <taxon>Eukaryota</taxon>
        <taxon>Metazoa</taxon>
        <taxon>Ecdysozoa</taxon>
        <taxon>Arthropoda</taxon>
        <taxon>Hexapoda</taxon>
        <taxon>Insecta</taxon>
        <taxon>Pterygota</taxon>
        <taxon>Neoptera</taxon>
        <taxon>Endopterygota</taxon>
        <taxon>Hymenoptera</taxon>
        <taxon>Apocrita</taxon>
        <taxon>Ichneumonoidea</taxon>
        <taxon>Braconidae</taxon>
        <taxon>Euphorinae</taxon>
        <taxon>Microctonus</taxon>
    </lineage>
</organism>
<keyword evidence="2" id="KW-1185">Reference proteome</keyword>
<dbReference type="Proteomes" id="UP001168972">
    <property type="component" value="Unassembled WGS sequence"/>
</dbReference>
<name>A0AA39FBW8_MICHY</name>
<comment type="caution">
    <text evidence="1">The sequence shown here is derived from an EMBL/GenBank/DDBJ whole genome shotgun (WGS) entry which is preliminary data.</text>
</comment>
<proteinExistence type="predicted"/>
<protein>
    <submittedName>
        <fullName evidence="1">Uncharacterized protein</fullName>
    </submittedName>
</protein>
<gene>
    <name evidence="1" type="ORF">PV327_004055</name>
</gene>
<evidence type="ECO:0000313" key="1">
    <source>
        <dbReference type="EMBL" id="KAK0166561.1"/>
    </source>
</evidence>
<dbReference type="EMBL" id="JAQQBR010001832">
    <property type="protein sequence ID" value="KAK0166561.1"/>
    <property type="molecule type" value="Genomic_DNA"/>
</dbReference>
<reference evidence="1" key="1">
    <citation type="journal article" date="2023" name="bioRxiv">
        <title>Scaffold-level genome assemblies of two parasitoid biocontrol wasps reveal the parthenogenesis mechanism and an associated novel virus.</title>
        <authorList>
            <person name="Inwood S."/>
            <person name="Skelly J."/>
            <person name="Guhlin J."/>
            <person name="Harrop T."/>
            <person name="Goldson S."/>
            <person name="Dearden P."/>
        </authorList>
    </citation>
    <scope>NUCLEOTIDE SEQUENCE</scope>
    <source>
        <strain evidence="1">Lincoln</strain>
        <tissue evidence="1">Whole body</tissue>
    </source>
</reference>
<reference evidence="1" key="2">
    <citation type="submission" date="2023-03" db="EMBL/GenBank/DDBJ databases">
        <authorList>
            <person name="Inwood S.N."/>
            <person name="Skelly J.G."/>
            <person name="Guhlin J."/>
            <person name="Harrop T.W.R."/>
            <person name="Goldson S.G."/>
            <person name="Dearden P.K."/>
        </authorList>
    </citation>
    <scope>NUCLEOTIDE SEQUENCE</scope>
    <source>
        <strain evidence="1">Lincoln</strain>
        <tissue evidence="1">Whole body</tissue>
    </source>
</reference>
<accession>A0AA39FBW8</accession>
<evidence type="ECO:0000313" key="2">
    <source>
        <dbReference type="Proteomes" id="UP001168972"/>
    </source>
</evidence>
<dbReference type="AlphaFoldDB" id="A0AA39FBW8"/>
<sequence length="67" mass="7717">METFGTQIGRIAYSYAEKYDDSRITRAEQSTSEVCKKRRASLRSQKLEKNDSYEATEELLYGQGITD</sequence>